<dbReference type="EC" id="2.5.1.17" evidence="4"/>
<dbReference type="EMBL" id="JAGRQH010000002">
    <property type="protein sequence ID" value="MBR0559130.1"/>
    <property type="molecule type" value="Genomic_DNA"/>
</dbReference>
<keyword evidence="1 4" id="KW-0808">Transferase</keyword>
<dbReference type="NCBIfam" id="TIGR00636">
    <property type="entry name" value="PduO_Nterm"/>
    <property type="match status" value="1"/>
</dbReference>
<reference evidence="6 7" key="1">
    <citation type="submission" date="2021-04" db="EMBL/GenBank/DDBJ databases">
        <title>The complete genome sequence of Neokomagataea sp. TBRC 2177.</title>
        <authorList>
            <person name="Charoenyingcharoen P."/>
            <person name="Yukphan P."/>
        </authorList>
    </citation>
    <scope>NUCLEOTIDE SEQUENCE [LARGE SCALE GENOMIC DNA]</scope>
    <source>
        <strain evidence="6 7">TBRC 2177</strain>
    </source>
</reference>
<comment type="similarity">
    <text evidence="4">Belongs to the Cob(I)alamin adenosyltransferase family.</text>
</comment>
<sequence>MVIRIDRVVTRGGDRGQTSLGDGQRVSKADARVEAMGAVDELNAQIGMLEYLCRVECGDTAGAGTLRSIQGGLFDLGADICMPPNSDKQRDPVLSAESVLWLEKEIAELGKDLPALTSFILPGGGRVAAQAHIVRTVARRAERRVVALEGNLDVGVRFLNRLSDYFFQYARKANDNGACDILWQPRQWS</sequence>
<comment type="caution">
    <text evidence="6">The sequence shown here is derived from an EMBL/GenBank/DDBJ whole genome shotgun (WGS) entry which is preliminary data.</text>
</comment>
<dbReference type="GO" id="GO:0008817">
    <property type="term" value="F:corrinoid adenosyltransferase activity"/>
    <property type="evidence" value="ECO:0007669"/>
    <property type="project" value="UniProtKB-EC"/>
</dbReference>
<keyword evidence="7" id="KW-1185">Reference proteome</keyword>
<keyword evidence="4" id="KW-0169">Cobalamin biosynthesis</keyword>
<organism evidence="6 7">
    <name type="scientific">Neokomagataea anthophila</name>
    <dbReference type="NCBI Taxonomy" id="2826925"/>
    <lineage>
        <taxon>Bacteria</taxon>
        <taxon>Pseudomonadati</taxon>
        <taxon>Pseudomonadota</taxon>
        <taxon>Alphaproteobacteria</taxon>
        <taxon>Acetobacterales</taxon>
        <taxon>Acetobacteraceae</taxon>
        <taxon>Neokomagataea</taxon>
    </lineage>
</organism>
<protein>
    <recommendedName>
        <fullName evidence="4">Corrinoid adenosyltransferase</fullName>
        <ecNumber evidence="4">2.5.1.17</ecNumber>
    </recommendedName>
    <alternativeName>
        <fullName evidence="4">Cob(II)alamin adenosyltransferase</fullName>
    </alternativeName>
    <alternativeName>
        <fullName evidence="4">Cob(II)yrinic acid a,c-diamide adenosyltransferase</fullName>
    </alternativeName>
    <alternativeName>
        <fullName evidence="4">Cobinamide/cobalamin adenosyltransferase</fullName>
    </alternativeName>
</protein>
<dbReference type="Pfam" id="PF01923">
    <property type="entry name" value="Cob_adeno_trans"/>
    <property type="match status" value="1"/>
</dbReference>
<evidence type="ECO:0000313" key="6">
    <source>
        <dbReference type="EMBL" id="MBR0559130.1"/>
    </source>
</evidence>
<evidence type="ECO:0000256" key="1">
    <source>
        <dbReference type="ARBA" id="ARBA00022679"/>
    </source>
</evidence>
<dbReference type="Gene3D" id="1.20.1200.10">
    <property type="entry name" value="Cobalamin adenosyltransferase-like"/>
    <property type="match status" value="1"/>
</dbReference>
<gene>
    <name evidence="6" type="ORF">KB213_03540</name>
</gene>
<keyword evidence="2 4" id="KW-0547">Nucleotide-binding</keyword>
<evidence type="ECO:0000256" key="2">
    <source>
        <dbReference type="ARBA" id="ARBA00022741"/>
    </source>
</evidence>
<dbReference type="SUPFAM" id="SSF89028">
    <property type="entry name" value="Cobalamin adenosyltransferase-like"/>
    <property type="match status" value="1"/>
</dbReference>
<dbReference type="RefSeq" id="WP_211680690.1">
    <property type="nucleotide sequence ID" value="NZ_JAGRQH010000002.1"/>
</dbReference>
<dbReference type="InterPro" id="IPR036451">
    <property type="entry name" value="CblAdoTrfase-like_sf"/>
</dbReference>
<accession>A0ABS5E5F4</accession>
<evidence type="ECO:0000313" key="7">
    <source>
        <dbReference type="Proteomes" id="UP000677812"/>
    </source>
</evidence>
<feature type="domain" description="Cobalamin adenosyltransferase-like" evidence="5">
    <location>
        <begin position="9"/>
        <end position="173"/>
    </location>
</feature>
<proteinExistence type="inferred from homology"/>
<dbReference type="InterPro" id="IPR016030">
    <property type="entry name" value="CblAdoTrfase-like"/>
</dbReference>
<keyword evidence="3 4" id="KW-0067">ATP-binding</keyword>
<evidence type="ECO:0000256" key="3">
    <source>
        <dbReference type="ARBA" id="ARBA00022840"/>
    </source>
</evidence>
<evidence type="ECO:0000259" key="5">
    <source>
        <dbReference type="Pfam" id="PF01923"/>
    </source>
</evidence>
<comment type="pathway">
    <text evidence="4">Cofactor biosynthesis; adenosylcobalamin biosynthesis; adenosylcobalamin from cob(II)yrinate a,c-diamide: step 2/7.</text>
</comment>
<dbReference type="PANTHER" id="PTHR12213:SF0">
    <property type="entry name" value="CORRINOID ADENOSYLTRANSFERASE MMAB"/>
    <property type="match status" value="1"/>
</dbReference>
<name>A0ABS5E5F4_9PROT</name>
<comment type="catalytic activity">
    <reaction evidence="4">
        <text>2 cob(II)alamin + reduced [electron-transfer flavoprotein] + 2 ATP = 2 adenosylcob(III)alamin + 2 triphosphate + oxidized [electron-transfer flavoprotein] + 3 H(+)</text>
        <dbReference type="Rhea" id="RHEA:28671"/>
        <dbReference type="Rhea" id="RHEA-COMP:10685"/>
        <dbReference type="Rhea" id="RHEA-COMP:10686"/>
        <dbReference type="ChEBI" id="CHEBI:15378"/>
        <dbReference type="ChEBI" id="CHEBI:16304"/>
        <dbReference type="ChEBI" id="CHEBI:18036"/>
        <dbReference type="ChEBI" id="CHEBI:18408"/>
        <dbReference type="ChEBI" id="CHEBI:30616"/>
        <dbReference type="ChEBI" id="CHEBI:57692"/>
        <dbReference type="ChEBI" id="CHEBI:58307"/>
        <dbReference type="EC" id="2.5.1.17"/>
    </reaction>
</comment>
<dbReference type="InterPro" id="IPR029499">
    <property type="entry name" value="PduO-typ"/>
</dbReference>
<dbReference type="Proteomes" id="UP000677812">
    <property type="component" value="Unassembled WGS sequence"/>
</dbReference>
<dbReference type="PANTHER" id="PTHR12213">
    <property type="entry name" value="CORRINOID ADENOSYLTRANSFERASE"/>
    <property type="match status" value="1"/>
</dbReference>
<evidence type="ECO:0000256" key="4">
    <source>
        <dbReference type="RuleBase" id="RU366026"/>
    </source>
</evidence>
<comment type="catalytic activity">
    <reaction evidence="4">
        <text>2 cob(II)yrinate a,c diamide + reduced [electron-transfer flavoprotein] + 2 ATP = 2 adenosylcob(III)yrinate a,c-diamide + 2 triphosphate + oxidized [electron-transfer flavoprotein] + 3 H(+)</text>
        <dbReference type="Rhea" id="RHEA:11528"/>
        <dbReference type="Rhea" id="RHEA-COMP:10685"/>
        <dbReference type="Rhea" id="RHEA-COMP:10686"/>
        <dbReference type="ChEBI" id="CHEBI:15378"/>
        <dbReference type="ChEBI" id="CHEBI:18036"/>
        <dbReference type="ChEBI" id="CHEBI:30616"/>
        <dbReference type="ChEBI" id="CHEBI:57692"/>
        <dbReference type="ChEBI" id="CHEBI:58307"/>
        <dbReference type="ChEBI" id="CHEBI:58503"/>
        <dbReference type="ChEBI" id="CHEBI:58537"/>
        <dbReference type="EC" id="2.5.1.17"/>
    </reaction>
</comment>